<evidence type="ECO:0000313" key="2">
    <source>
        <dbReference type="Proteomes" id="UP000662088"/>
    </source>
</evidence>
<proteinExistence type="predicted"/>
<evidence type="ECO:0000313" key="1">
    <source>
        <dbReference type="EMBL" id="MBC5639484.1"/>
    </source>
</evidence>
<gene>
    <name evidence="1" type="ORF">H8R92_03385</name>
</gene>
<name>A0A8I0ABP6_9CLOT</name>
<dbReference type="RefSeq" id="WP_186834749.1">
    <property type="nucleotide sequence ID" value="NZ_JACOOQ010000004.1"/>
</dbReference>
<dbReference type="Gene3D" id="3.40.710.10">
    <property type="entry name" value="DD-peptidase/beta-lactamase superfamily"/>
    <property type="match status" value="1"/>
</dbReference>
<dbReference type="AlphaFoldDB" id="A0A8I0ABP6"/>
<accession>A0A8I0ABP6</accession>
<keyword evidence="2" id="KW-1185">Reference proteome</keyword>
<organism evidence="1 2">
    <name type="scientific">Clostridium lentum</name>
    <dbReference type="NCBI Taxonomy" id="2763037"/>
    <lineage>
        <taxon>Bacteria</taxon>
        <taxon>Bacillati</taxon>
        <taxon>Bacillota</taxon>
        <taxon>Clostridia</taxon>
        <taxon>Eubacteriales</taxon>
        <taxon>Clostridiaceae</taxon>
        <taxon>Clostridium</taxon>
    </lineage>
</organism>
<dbReference type="EMBL" id="JACOOQ010000004">
    <property type="protein sequence ID" value="MBC5639484.1"/>
    <property type="molecule type" value="Genomic_DNA"/>
</dbReference>
<comment type="caution">
    <text evidence="1">The sequence shown here is derived from an EMBL/GenBank/DDBJ whole genome shotgun (WGS) entry which is preliminary data.</text>
</comment>
<dbReference type="SUPFAM" id="SSF56601">
    <property type="entry name" value="beta-lactamase/transpeptidase-like"/>
    <property type="match status" value="1"/>
</dbReference>
<dbReference type="InterPro" id="IPR012338">
    <property type="entry name" value="Beta-lactam/transpept-like"/>
</dbReference>
<dbReference type="Proteomes" id="UP000662088">
    <property type="component" value="Unassembled WGS sequence"/>
</dbReference>
<reference evidence="1" key="1">
    <citation type="submission" date="2020-08" db="EMBL/GenBank/DDBJ databases">
        <title>Genome public.</title>
        <authorList>
            <person name="Liu C."/>
            <person name="Sun Q."/>
        </authorList>
    </citation>
    <scope>NUCLEOTIDE SEQUENCE</scope>
    <source>
        <strain evidence="1">NSJ-42</strain>
    </source>
</reference>
<protein>
    <submittedName>
        <fullName evidence="1">Uncharacterized protein</fullName>
    </submittedName>
</protein>
<sequence length="131" mass="15492">MDTIKLEQIIREKYGNTGAIIVQKNGVSVYEYYENECTLNKGKWNGQQIVSSEWIYESTEEKSNWNDLKYGLLWWIIDKEEHSFAALGDGGNVIYINPKENMVIIIASYFKPRVKDRMKLIKEYIEPMWKE</sequence>